<organism evidence="2">
    <name type="scientific">Oryza glumipatula</name>
    <dbReference type="NCBI Taxonomy" id="40148"/>
    <lineage>
        <taxon>Eukaryota</taxon>
        <taxon>Viridiplantae</taxon>
        <taxon>Streptophyta</taxon>
        <taxon>Embryophyta</taxon>
        <taxon>Tracheophyta</taxon>
        <taxon>Spermatophyta</taxon>
        <taxon>Magnoliopsida</taxon>
        <taxon>Liliopsida</taxon>
        <taxon>Poales</taxon>
        <taxon>Poaceae</taxon>
        <taxon>BOP clade</taxon>
        <taxon>Oryzoideae</taxon>
        <taxon>Oryzeae</taxon>
        <taxon>Oryzinae</taxon>
        <taxon>Oryza</taxon>
    </lineage>
</organism>
<dbReference type="AlphaFoldDB" id="A0A0D9Z5L3"/>
<dbReference type="HOGENOM" id="CLU_1206471_0_0_1"/>
<evidence type="ECO:0000313" key="3">
    <source>
        <dbReference type="Proteomes" id="UP000026961"/>
    </source>
</evidence>
<evidence type="ECO:0000313" key="2">
    <source>
        <dbReference type="EnsemblPlants" id="OGLUM03G13040.1"/>
    </source>
</evidence>
<dbReference type="EnsemblPlants" id="OGLUM03G13040.1">
    <property type="protein sequence ID" value="OGLUM03G13040.1"/>
    <property type="gene ID" value="OGLUM03G13040"/>
</dbReference>
<feature type="region of interest" description="Disordered" evidence="1">
    <location>
        <begin position="115"/>
        <end position="176"/>
    </location>
</feature>
<sequence length="262" mass="29360">MYKSFTYKLPFSSKEPTDGYPGNLQWIVKIHEMLSFQQTYQTIIYNIDRWRTNCTRLNYLSLSPVYVTQPREQNLIPISLQILYYTITVKNSSSIVVNTSKSRCSKLTRCSAVNSGRKAPGGRRAPTSSRSCTAAAPSPAAARGARTARRCAASPSPQAPPWARVAGPRARSRAHSPPPFRRLPLWARPEPSVLGYRYAYRLRCLFLHSAAGLPAPALACRRPRRVGYLGILMSRTRMAHEQVHHPCYMGAFHVFCISNTGC</sequence>
<feature type="compositionally biased region" description="Low complexity" evidence="1">
    <location>
        <begin position="123"/>
        <end position="156"/>
    </location>
</feature>
<protein>
    <submittedName>
        <fullName evidence="2">Uncharacterized protein</fullName>
    </submittedName>
</protein>
<reference evidence="2" key="1">
    <citation type="submission" date="2015-04" db="UniProtKB">
        <authorList>
            <consortium name="EnsemblPlants"/>
        </authorList>
    </citation>
    <scope>IDENTIFICATION</scope>
</reference>
<keyword evidence="3" id="KW-1185">Reference proteome</keyword>
<evidence type="ECO:0000256" key="1">
    <source>
        <dbReference type="SAM" id="MobiDB-lite"/>
    </source>
</evidence>
<dbReference type="Proteomes" id="UP000026961">
    <property type="component" value="Chromosome 3"/>
</dbReference>
<reference evidence="2" key="2">
    <citation type="submission" date="2018-05" db="EMBL/GenBank/DDBJ databases">
        <title>OgluRS3 (Oryza glumaepatula Reference Sequence Version 3).</title>
        <authorList>
            <person name="Zhang J."/>
            <person name="Kudrna D."/>
            <person name="Lee S."/>
            <person name="Talag J."/>
            <person name="Welchert J."/>
            <person name="Wing R.A."/>
        </authorList>
    </citation>
    <scope>NUCLEOTIDE SEQUENCE [LARGE SCALE GENOMIC DNA]</scope>
</reference>
<name>A0A0D9Z5L3_9ORYZ</name>
<dbReference type="Gramene" id="OGLUM03G13040.1">
    <property type="protein sequence ID" value="OGLUM03G13040.1"/>
    <property type="gene ID" value="OGLUM03G13040"/>
</dbReference>
<accession>A0A0D9Z5L3</accession>
<proteinExistence type="predicted"/>